<evidence type="ECO:0000256" key="4">
    <source>
        <dbReference type="ARBA" id="ARBA00022801"/>
    </source>
</evidence>
<evidence type="ECO:0000256" key="7">
    <source>
        <dbReference type="SAM" id="Phobius"/>
    </source>
</evidence>
<dbReference type="GO" id="GO:0016891">
    <property type="term" value="F:RNA endonuclease activity producing 5'-phosphomonoesters, hydrolytic mechanism"/>
    <property type="evidence" value="ECO:0007669"/>
    <property type="project" value="TreeGrafter"/>
</dbReference>
<feature type="domain" description="PLD phosphodiesterase" evidence="8">
    <location>
        <begin position="325"/>
        <end position="352"/>
    </location>
</feature>
<proteinExistence type="inferred from homology"/>
<evidence type="ECO:0000259" key="8">
    <source>
        <dbReference type="PROSITE" id="PS50035"/>
    </source>
</evidence>
<comment type="catalytic activity">
    <reaction evidence="1">
        <text>a 1,2-diacyl-sn-glycero-3-phosphocholine + H2O = a 1,2-diacyl-sn-glycero-3-phosphate + choline + H(+)</text>
        <dbReference type="Rhea" id="RHEA:14445"/>
        <dbReference type="ChEBI" id="CHEBI:15354"/>
        <dbReference type="ChEBI" id="CHEBI:15377"/>
        <dbReference type="ChEBI" id="CHEBI:15378"/>
        <dbReference type="ChEBI" id="CHEBI:57643"/>
        <dbReference type="ChEBI" id="CHEBI:58608"/>
        <dbReference type="EC" id="3.1.4.4"/>
    </reaction>
</comment>
<keyword evidence="5" id="KW-0442">Lipid degradation</keyword>
<dbReference type="PANTHER" id="PTHR43856:SF1">
    <property type="entry name" value="MITOCHONDRIAL CARDIOLIPIN HYDROLASE"/>
    <property type="match status" value="1"/>
</dbReference>
<dbReference type="InterPro" id="IPR001736">
    <property type="entry name" value="PLipase_D/transphosphatidylase"/>
</dbReference>
<dbReference type="EMBL" id="DRMS01000056">
    <property type="protein sequence ID" value="HFC91484.1"/>
    <property type="molecule type" value="Genomic_DNA"/>
</dbReference>
<sequence length="406" mass="45077">MSSAQIHGNDEATNGYDVFLRNFITIIKMKILNKFLALFSILLLVTACNSSTGFNQQGGGSSGGTPSTNTPALNGAINVYFSQPDSASANTLKGGPETRLIAAIDQARISVDVAIYELSLKNVTQSLIKAHQRDVRVRVLTDSDNFSWSQIQELSRAGIAVKGDQRSALMHNKFTVIDKKQVWTGSMNYTTNAAYHHDENLLQLDSIAAATNYSEEFEQLWGGIHRQINASASVFTVKNSTVQIYFSPDDHFRAQHLIPLLRSAQKSVHFMAFSFTSTDITTALSNLKQQGVEIKGVVDAGQAGSSYAQYKDLKNENIDVLLDGNSKKLHHKVMIIDNRYVVTGSYNFSQSAETRNDENSVIVDNSNLATRYEQEFKRVYQKAKSKKQRLPDISTLLNNLDLQIDY</sequence>
<keyword evidence="7" id="KW-0472">Membrane</keyword>
<feature type="transmembrane region" description="Helical" evidence="7">
    <location>
        <begin position="31"/>
        <end position="47"/>
    </location>
</feature>
<evidence type="ECO:0000256" key="6">
    <source>
        <dbReference type="ARBA" id="ARBA00023098"/>
    </source>
</evidence>
<evidence type="ECO:0000256" key="3">
    <source>
        <dbReference type="ARBA" id="ARBA00012027"/>
    </source>
</evidence>
<dbReference type="CDD" id="cd09170">
    <property type="entry name" value="PLDc_Nuc"/>
    <property type="match status" value="1"/>
</dbReference>
<dbReference type="InterPro" id="IPR025202">
    <property type="entry name" value="PLD-like_dom"/>
</dbReference>
<dbReference type="SMART" id="SM00155">
    <property type="entry name" value="PLDc"/>
    <property type="match status" value="2"/>
</dbReference>
<evidence type="ECO:0000256" key="1">
    <source>
        <dbReference type="ARBA" id="ARBA00000798"/>
    </source>
</evidence>
<dbReference type="AlphaFoldDB" id="A0A7V2SXZ6"/>
<evidence type="ECO:0000313" key="9">
    <source>
        <dbReference type="EMBL" id="HFC91484.1"/>
    </source>
</evidence>
<gene>
    <name evidence="9" type="ORF">ENJ51_01580</name>
</gene>
<comment type="caution">
    <text evidence="9">The sequence shown here is derived from an EMBL/GenBank/DDBJ whole genome shotgun (WGS) entry which is preliminary data.</text>
</comment>
<dbReference type="GO" id="GO:0004630">
    <property type="term" value="F:phospholipase D activity"/>
    <property type="evidence" value="ECO:0007669"/>
    <property type="project" value="UniProtKB-EC"/>
</dbReference>
<keyword evidence="4" id="KW-0378">Hydrolase</keyword>
<dbReference type="Pfam" id="PF13091">
    <property type="entry name" value="PLDc_2"/>
    <property type="match status" value="2"/>
</dbReference>
<dbReference type="SUPFAM" id="SSF56024">
    <property type="entry name" value="Phospholipase D/nuclease"/>
    <property type="match status" value="2"/>
</dbReference>
<accession>A0A7V2SXZ6</accession>
<dbReference type="PROSITE" id="PS50035">
    <property type="entry name" value="PLD"/>
    <property type="match status" value="2"/>
</dbReference>
<reference evidence="9" key="1">
    <citation type="journal article" date="2020" name="mSystems">
        <title>Genome- and Community-Level Interaction Insights into Carbon Utilization and Element Cycling Functions of Hydrothermarchaeota in Hydrothermal Sediment.</title>
        <authorList>
            <person name="Zhou Z."/>
            <person name="Liu Y."/>
            <person name="Xu W."/>
            <person name="Pan J."/>
            <person name="Luo Z.H."/>
            <person name="Li M."/>
        </authorList>
    </citation>
    <scope>NUCLEOTIDE SEQUENCE [LARGE SCALE GENOMIC DNA]</scope>
    <source>
        <strain evidence="9">HyVt-493</strain>
    </source>
</reference>
<dbReference type="Proteomes" id="UP000885750">
    <property type="component" value="Unassembled WGS sequence"/>
</dbReference>
<comment type="similarity">
    <text evidence="2">Belongs to the phospholipase D family.</text>
</comment>
<keyword evidence="7" id="KW-0812">Transmembrane</keyword>
<keyword evidence="6" id="KW-0443">Lipid metabolism</keyword>
<dbReference type="EC" id="3.1.4.4" evidence="3"/>
<organism evidence="9">
    <name type="scientific">Leucothrix mucor</name>
    <dbReference type="NCBI Taxonomy" id="45248"/>
    <lineage>
        <taxon>Bacteria</taxon>
        <taxon>Pseudomonadati</taxon>
        <taxon>Pseudomonadota</taxon>
        <taxon>Gammaproteobacteria</taxon>
        <taxon>Thiotrichales</taxon>
        <taxon>Thiotrichaceae</taxon>
        <taxon>Leucothrix</taxon>
    </lineage>
</organism>
<name>A0A7V2SXZ6_LEUMU</name>
<feature type="domain" description="PLD phosphodiesterase" evidence="8">
    <location>
        <begin position="166"/>
        <end position="193"/>
    </location>
</feature>
<evidence type="ECO:0000256" key="2">
    <source>
        <dbReference type="ARBA" id="ARBA00008664"/>
    </source>
</evidence>
<dbReference type="Gene3D" id="3.30.870.10">
    <property type="entry name" value="Endonuclease Chain A"/>
    <property type="match status" value="2"/>
</dbReference>
<evidence type="ECO:0000256" key="5">
    <source>
        <dbReference type="ARBA" id="ARBA00022963"/>
    </source>
</evidence>
<dbReference type="GO" id="GO:0006793">
    <property type="term" value="P:phosphorus metabolic process"/>
    <property type="evidence" value="ECO:0007669"/>
    <property type="project" value="UniProtKB-ARBA"/>
</dbReference>
<protein>
    <recommendedName>
        <fullName evidence="3">phospholipase D</fullName>
        <ecNumber evidence="3">3.1.4.4</ecNumber>
    </recommendedName>
</protein>
<dbReference type="PANTHER" id="PTHR43856">
    <property type="entry name" value="CARDIOLIPIN HYDROLASE"/>
    <property type="match status" value="1"/>
</dbReference>
<keyword evidence="7" id="KW-1133">Transmembrane helix</keyword>
<dbReference type="InterPro" id="IPR051406">
    <property type="entry name" value="PLD_domain"/>
</dbReference>
<dbReference type="GO" id="GO:0016042">
    <property type="term" value="P:lipid catabolic process"/>
    <property type="evidence" value="ECO:0007669"/>
    <property type="project" value="UniProtKB-KW"/>
</dbReference>